<dbReference type="RefSeq" id="WP_190118372.1">
    <property type="nucleotide sequence ID" value="NZ_BMVR01000010.1"/>
</dbReference>
<dbReference type="EMBL" id="JAEKOZ010000004">
    <property type="protein sequence ID" value="MBJ3807081.1"/>
    <property type="molecule type" value="Genomic_DNA"/>
</dbReference>
<evidence type="ECO:0000313" key="1">
    <source>
        <dbReference type="EMBL" id="MBJ3807081.1"/>
    </source>
</evidence>
<reference evidence="1 2" key="1">
    <citation type="submission" date="2020-12" db="EMBL/GenBank/DDBJ databases">
        <title>Streptomyces typhae sp. nov., a novel endophytic actinomycete isolated from the root of cattail pollen (Typha angustifolia L.).</title>
        <authorList>
            <person name="Peng C."/>
            <person name="Liu C."/>
        </authorList>
    </citation>
    <scope>NUCLEOTIDE SEQUENCE [LARGE SCALE GENOMIC DNA]</scope>
    <source>
        <strain evidence="1 2">JCM 4753</strain>
    </source>
</reference>
<dbReference type="Proteomes" id="UP000634780">
    <property type="component" value="Unassembled WGS sequence"/>
</dbReference>
<name>A0ABS0X1P2_9ACTN</name>
<protein>
    <submittedName>
        <fullName evidence="1">Uncharacterized protein</fullName>
    </submittedName>
</protein>
<accession>A0ABS0X1P2</accession>
<evidence type="ECO:0000313" key="2">
    <source>
        <dbReference type="Proteomes" id="UP000634780"/>
    </source>
</evidence>
<proteinExistence type="predicted"/>
<organism evidence="1 2">
    <name type="scientific">Streptomyces flavofungini</name>
    <dbReference type="NCBI Taxonomy" id="68200"/>
    <lineage>
        <taxon>Bacteria</taxon>
        <taxon>Bacillati</taxon>
        <taxon>Actinomycetota</taxon>
        <taxon>Actinomycetes</taxon>
        <taxon>Kitasatosporales</taxon>
        <taxon>Streptomycetaceae</taxon>
        <taxon>Streptomyces</taxon>
    </lineage>
</organism>
<keyword evidence="2" id="KW-1185">Reference proteome</keyword>
<comment type="caution">
    <text evidence="1">The sequence shown here is derived from an EMBL/GenBank/DDBJ whole genome shotgun (WGS) entry which is preliminary data.</text>
</comment>
<gene>
    <name evidence="1" type="ORF">JGB26_08110</name>
</gene>
<sequence>MKQRLDQSTSLQATTLGGIELGPLFTDGAQFEIPDLATRFAYKKEAGSSDTNHEYDSLKV</sequence>